<feature type="domain" description="Ig-like" evidence="15">
    <location>
        <begin position="426"/>
        <end position="514"/>
    </location>
</feature>
<dbReference type="InterPro" id="IPR013783">
    <property type="entry name" value="Ig-like_fold"/>
</dbReference>
<dbReference type="SUPFAM" id="SSF48726">
    <property type="entry name" value="Immunoglobulin"/>
    <property type="match status" value="3"/>
</dbReference>
<comment type="subcellular location">
    <subcellularLocation>
        <location evidence="1">Membrane</location>
        <topology evidence="1">Single-pass type I membrane protein</topology>
    </subcellularLocation>
</comment>
<dbReference type="GO" id="GO:0050901">
    <property type="term" value="P:leukocyte tethering or rolling"/>
    <property type="evidence" value="ECO:0007669"/>
    <property type="project" value="TreeGrafter"/>
</dbReference>
<dbReference type="InterPro" id="IPR037413">
    <property type="entry name" value="MADCAM1"/>
</dbReference>
<dbReference type="Pfam" id="PF03921">
    <property type="entry name" value="ICAM_N"/>
    <property type="match status" value="1"/>
</dbReference>
<evidence type="ECO:0000313" key="17">
    <source>
        <dbReference type="Proteomes" id="UP000016666"/>
    </source>
</evidence>
<keyword evidence="9" id="KW-1015">Disulfide bond</keyword>
<dbReference type="InterPro" id="IPR003987">
    <property type="entry name" value="ICAM_VCAM_N"/>
</dbReference>
<keyword evidence="8 13" id="KW-0472">Membrane</keyword>
<evidence type="ECO:0000256" key="14">
    <source>
        <dbReference type="SAM" id="SignalP"/>
    </source>
</evidence>
<feature type="region of interest" description="Disordered" evidence="12">
    <location>
        <begin position="289"/>
        <end position="418"/>
    </location>
</feature>
<dbReference type="InterPro" id="IPR015169">
    <property type="entry name" value="Adhes-Ig-like"/>
</dbReference>
<keyword evidence="10" id="KW-0325">Glycoprotein</keyword>
<dbReference type="SMART" id="SM00408">
    <property type="entry name" value="IGc2"/>
    <property type="match status" value="2"/>
</dbReference>
<feature type="transmembrane region" description="Helical" evidence="13">
    <location>
        <begin position="523"/>
        <end position="541"/>
    </location>
</feature>
<reference evidence="16" key="3">
    <citation type="submission" date="2025-09" db="UniProtKB">
        <authorList>
            <consortium name="Ensembl"/>
        </authorList>
    </citation>
    <scope>IDENTIFICATION</scope>
</reference>
<dbReference type="CDD" id="cd00096">
    <property type="entry name" value="Ig"/>
    <property type="match status" value="1"/>
</dbReference>
<evidence type="ECO:0000256" key="12">
    <source>
        <dbReference type="SAM" id="MobiDB-lite"/>
    </source>
</evidence>
<evidence type="ECO:0000256" key="4">
    <source>
        <dbReference type="ARBA" id="ARBA00022729"/>
    </source>
</evidence>
<keyword evidence="4 14" id="KW-0732">Signal</keyword>
<dbReference type="Ensembl" id="ENSAPLT00000023916.1">
    <property type="protein sequence ID" value="ENSAPLP00000019040.1"/>
    <property type="gene ID" value="ENSAPLG00000020284.1"/>
</dbReference>
<dbReference type="Proteomes" id="UP000016666">
    <property type="component" value="Chromosome 29"/>
</dbReference>
<dbReference type="PRINTS" id="PR01472">
    <property type="entry name" value="ICAMVCAM1"/>
</dbReference>
<evidence type="ECO:0000256" key="10">
    <source>
        <dbReference type="ARBA" id="ARBA00023180"/>
    </source>
</evidence>
<dbReference type="PROSITE" id="PS50835">
    <property type="entry name" value="IG_LIKE"/>
    <property type="match status" value="2"/>
</dbReference>
<dbReference type="GO" id="GO:2000403">
    <property type="term" value="P:positive regulation of lymphocyte migration"/>
    <property type="evidence" value="ECO:0007669"/>
    <property type="project" value="InterPro"/>
</dbReference>
<feature type="chain" id="PRO_5019712570" description="Ig-like domain-containing protein" evidence="14">
    <location>
        <begin position="37"/>
        <end position="556"/>
    </location>
</feature>
<keyword evidence="11" id="KW-0393">Immunoglobulin domain</keyword>
<organism evidence="16 17">
    <name type="scientific">Anas platyrhynchos platyrhynchos</name>
    <name type="common">Northern mallard</name>
    <dbReference type="NCBI Taxonomy" id="8840"/>
    <lineage>
        <taxon>Eukaryota</taxon>
        <taxon>Metazoa</taxon>
        <taxon>Chordata</taxon>
        <taxon>Craniata</taxon>
        <taxon>Vertebrata</taxon>
        <taxon>Euteleostomi</taxon>
        <taxon>Archelosauria</taxon>
        <taxon>Archosauria</taxon>
        <taxon>Dinosauria</taxon>
        <taxon>Saurischia</taxon>
        <taxon>Theropoda</taxon>
        <taxon>Coelurosauria</taxon>
        <taxon>Aves</taxon>
        <taxon>Neognathae</taxon>
        <taxon>Galloanserae</taxon>
        <taxon>Anseriformes</taxon>
        <taxon>Anatidae</taxon>
        <taxon>Anatinae</taxon>
        <taxon>Anas</taxon>
    </lineage>
</organism>
<dbReference type="PANTHER" id="PTHR14162:SF1">
    <property type="entry name" value="MUCOSAL ADDRESSIN CELL ADHESION MOLECULE 1"/>
    <property type="match status" value="1"/>
</dbReference>
<dbReference type="GO" id="GO:0007229">
    <property type="term" value="P:integrin-mediated signaling pathway"/>
    <property type="evidence" value="ECO:0007669"/>
    <property type="project" value="InterPro"/>
</dbReference>
<reference evidence="16" key="2">
    <citation type="submission" date="2025-08" db="UniProtKB">
        <authorList>
            <consortium name="Ensembl"/>
        </authorList>
    </citation>
    <scope>IDENTIFICATION</scope>
</reference>
<dbReference type="GO" id="GO:0034113">
    <property type="term" value="P:heterotypic cell-cell adhesion"/>
    <property type="evidence" value="ECO:0007669"/>
    <property type="project" value="TreeGrafter"/>
</dbReference>
<evidence type="ECO:0000256" key="6">
    <source>
        <dbReference type="ARBA" id="ARBA00022889"/>
    </source>
</evidence>
<protein>
    <recommendedName>
        <fullName evidence="15">Ig-like domain-containing protein</fullName>
    </recommendedName>
</protein>
<dbReference type="STRING" id="8840.ENSAPLP00000019040"/>
<keyword evidence="5" id="KW-0677">Repeat</keyword>
<evidence type="ECO:0000256" key="7">
    <source>
        <dbReference type="ARBA" id="ARBA00022989"/>
    </source>
</evidence>
<evidence type="ECO:0000256" key="3">
    <source>
        <dbReference type="ARBA" id="ARBA00022692"/>
    </source>
</evidence>
<dbReference type="SMART" id="SM00409">
    <property type="entry name" value="IG"/>
    <property type="match status" value="3"/>
</dbReference>
<evidence type="ECO:0000256" key="11">
    <source>
        <dbReference type="ARBA" id="ARBA00023319"/>
    </source>
</evidence>
<evidence type="ECO:0000256" key="2">
    <source>
        <dbReference type="ARBA" id="ARBA00005925"/>
    </source>
</evidence>
<dbReference type="Gene3D" id="2.60.40.10">
    <property type="entry name" value="Immunoglobulins"/>
    <property type="match status" value="3"/>
</dbReference>
<feature type="domain" description="Ig-like" evidence="15">
    <location>
        <begin position="191"/>
        <end position="289"/>
    </location>
</feature>
<comment type="similarity">
    <text evidence="2">Belongs to the immunoglobulin superfamily. ICAM family.</text>
</comment>
<dbReference type="GO" id="GO:0098640">
    <property type="term" value="F:integrin binding involved in cell-matrix adhesion"/>
    <property type="evidence" value="ECO:0007669"/>
    <property type="project" value="InterPro"/>
</dbReference>
<dbReference type="Pfam" id="PF09085">
    <property type="entry name" value="Adhes-Ig_like"/>
    <property type="match status" value="1"/>
</dbReference>
<keyword evidence="3 13" id="KW-0812">Transmembrane</keyword>
<evidence type="ECO:0000256" key="9">
    <source>
        <dbReference type="ARBA" id="ARBA00023157"/>
    </source>
</evidence>
<dbReference type="GeneTree" id="ENSGT00510000049549"/>
<dbReference type="PANTHER" id="PTHR14162">
    <property type="entry name" value="MUCOSAL ADDRESSIN CELL ADHESION MOLECULE-1"/>
    <property type="match status" value="1"/>
</dbReference>
<name>A0A493SZY3_ANAPP</name>
<keyword evidence="6" id="KW-0130">Cell adhesion</keyword>
<proteinExistence type="inferred from homology"/>
<evidence type="ECO:0000313" key="16">
    <source>
        <dbReference type="Ensembl" id="ENSAPLP00000019040.1"/>
    </source>
</evidence>
<dbReference type="InterPro" id="IPR003598">
    <property type="entry name" value="Ig_sub2"/>
</dbReference>
<feature type="compositionally biased region" description="Low complexity" evidence="12">
    <location>
        <begin position="379"/>
        <end position="408"/>
    </location>
</feature>
<dbReference type="InterPro" id="IPR013768">
    <property type="entry name" value="ICAM_N"/>
</dbReference>
<dbReference type="GO" id="GO:0016020">
    <property type="term" value="C:membrane"/>
    <property type="evidence" value="ECO:0007669"/>
    <property type="project" value="UniProtKB-SubCell"/>
</dbReference>
<dbReference type="AlphaFoldDB" id="A0A493SZY3"/>
<sequence length="556" mass="59126">MKTEARRGARAHHKTAGRSRWWSLTWLRCLRCGALAGSCCRSVGCDEPPLRAVPPTAMGRALGGARVRLFSKQGAKTVSASLSVSVPLANAPRFLFLLPGRPLAEMVVEPREPLVRYGDAVQLNCSLPCTGAMVQWKGLDTNLGSIDFFPTHSVLHINSAEVATEGTKICQGTCGEEHYQKSVNLKVYSLPDTLQLDAQPPALVPGQPATLRCSARRVYPLMGLEVTWYRGDQELQRDDPDATETDEELFDIEATLRVAGEDVVEGVLFRCKLTLTVRTETFTREASVAVSTGAVAEQPAAAVTSTESPRTTTTTMGSLSTTRPVPTTALSPEPGDPTRDPTSALTTASQEPKTTSEQAAATEPPPEERSTPQAPVVGSPSARPATATVPSSSPTSPPAGGLAEAEGTAAGGTSRGSHAVGMGTAPACSLRIWSLPPNGTRGRALSIGCHAQCAHNATVRWLRTPVALSQYREEVAGSGSTLQLDHAEPRHQGHYQCILQGHHSQAVSLQLVVSDDVFSADPAIAMGTTMSLLGLIVTGIVSRRLWKRFKSQYELS</sequence>
<accession>A0A493SZY3</accession>
<evidence type="ECO:0000256" key="5">
    <source>
        <dbReference type="ARBA" id="ARBA00022737"/>
    </source>
</evidence>
<keyword evidence="17" id="KW-1185">Reference proteome</keyword>
<evidence type="ECO:0000256" key="13">
    <source>
        <dbReference type="SAM" id="Phobius"/>
    </source>
</evidence>
<evidence type="ECO:0000256" key="8">
    <source>
        <dbReference type="ARBA" id="ARBA00023136"/>
    </source>
</evidence>
<dbReference type="InterPro" id="IPR007110">
    <property type="entry name" value="Ig-like_dom"/>
</dbReference>
<dbReference type="InterPro" id="IPR036179">
    <property type="entry name" value="Ig-like_dom_sf"/>
</dbReference>
<evidence type="ECO:0000259" key="15">
    <source>
        <dbReference type="PROSITE" id="PS50835"/>
    </source>
</evidence>
<feature type="signal peptide" evidence="14">
    <location>
        <begin position="1"/>
        <end position="36"/>
    </location>
</feature>
<dbReference type="InterPro" id="IPR003599">
    <property type="entry name" value="Ig_sub"/>
</dbReference>
<feature type="compositionally biased region" description="Low complexity" evidence="12">
    <location>
        <begin position="304"/>
        <end position="322"/>
    </location>
</feature>
<evidence type="ECO:0000256" key="1">
    <source>
        <dbReference type="ARBA" id="ARBA00004479"/>
    </source>
</evidence>
<keyword evidence="7 13" id="KW-1133">Transmembrane helix</keyword>
<feature type="compositionally biased region" description="Polar residues" evidence="12">
    <location>
        <begin position="340"/>
        <end position="353"/>
    </location>
</feature>
<reference evidence="16 17" key="1">
    <citation type="submission" date="2017-10" db="EMBL/GenBank/DDBJ databases">
        <title>A new Pekin duck reference genome.</title>
        <authorList>
            <person name="Hou Z.-C."/>
            <person name="Zhou Z.-K."/>
            <person name="Zhu F."/>
            <person name="Hou S.-S."/>
        </authorList>
    </citation>
    <scope>NUCLEOTIDE SEQUENCE [LARGE SCALE GENOMIC DNA]</scope>
</reference>